<dbReference type="InterPro" id="IPR002781">
    <property type="entry name" value="TM_pro_TauE-like"/>
</dbReference>
<comment type="subcellular location">
    <subcellularLocation>
        <location evidence="1 8">Cell membrane</location>
        <topology evidence="1 8">Multi-pass membrane protein</topology>
    </subcellularLocation>
</comment>
<feature type="transmembrane region" description="Helical" evidence="8">
    <location>
        <begin position="46"/>
        <end position="64"/>
    </location>
</feature>
<keyword evidence="3" id="KW-0813">Transport</keyword>
<dbReference type="RefSeq" id="WP_034363409.1">
    <property type="nucleotide sequence ID" value="NZ_AP025556.1"/>
</dbReference>
<evidence type="ECO:0000256" key="8">
    <source>
        <dbReference type="RuleBase" id="RU363041"/>
    </source>
</evidence>
<feature type="transmembrane region" description="Helical" evidence="8">
    <location>
        <begin position="196"/>
        <end position="215"/>
    </location>
</feature>
<feature type="transmembrane region" description="Helical" evidence="8">
    <location>
        <begin position="76"/>
        <end position="95"/>
    </location>
</feature>
<evidence type="ECO:0000256" key="7">
    <source>
        <dbReference type="ARBA" id="ARBA00023136"/>
    </source>
</evidence>
<keyword evidence="6 8" id="KW-1133">Transmembrane helix</keyword>
<accession>A0A1H3F3T9</accession>
<evidence type="ECO:0000256" key="3">
    <source>
        <dbReference type="ARBA" id="ARBA00022448"/>
    </source>
</evidence>
<evidence type="ECO:0000256" key="4">
    <source>
        <dbReference type="ARBA" id="ARBA00022475"/>
    </source>
</evidence>
<dbReference type="AlphaFoldDB" id="A0A1H3F3T9"/>
<evidence type="ECO:0000256" key="6">
    <source>
        <dbReference type="ARBA" id="ARBA00022989"/>
    </source>
</evidence>
<evidence type="ECO:0000313" key="10">
    <source>
        <dbReference type="Proteomes" id="UP000183417"/>
    </source>
</evidence>
<evidence type="ECO:0000256" key="5">
    <source>
        <dbReference type="ARBA" id="ARBA00022692"/>
    </source>
</evidence>
<name>A0A1H3F3T9_9BURK</name>
<dbReference type="PANTHER" id="PTHR30269:SF37">
    <property type="entry name" value="MEMBRANE TRANSPORTER PROTEIN"/>
    <property type="match status" value="1"/>
</dbReference>
<keyword evidence="5 8" id="KW-0812">Transmembrane</keyword>
<organism evidence="9 10">
    <name type="scientific">Delftia lacustris</name>
    <dbReference type="NCBI Taxonomy" id="558537"/>
    <lineage>
        <taxon>Bacteria</taxon>
        <taxon>Pseudomonadati</taxon>
        <taxon>Pseudomonadota</taxon>
        <taxon>Betaproteobacteria</taxon>
        <taxon>Burkholderiales</taxon>
        <taxon>Comamonadaceae</taxon>
        <taxon>Delftia</taxon>
    </lineage>
</organism>
<reference evidence="9 10" key="1">
    <citation type="submission" date="2016-10" db="EMBL/GenBank/DDBJ databases">
        <authorList>
            <person name="de Groot N.N."/>
        </authorList>
    </citation>
    <scope>NUCLEOTIDE SEQUENCE [LARGE SCALE GENOMIC DNA]</scope>
    <source>
        <strain evidence="9 10">LMG 24775</strain>
    </source>
</reference>
<evidence type="ECO:0000313" key="9">
    <source>
        <dbReference type="EMBL" id="SDX85656.1"/>
    </source>
</evidence>
<feature type="transmembrane region" description="Helical" evidence="8">
    <location>
        <begin position="172"/>
        <end position="190"/>
    </location>
</feature>
<keyword evidence="7 8" id="KW-0472">Membrane</keyword>
<keyword evidence="4 8" id="KW-1003">Cell membrane</keyword>
<dbReference type="InterPro" id="IPR052017">
    <property type="entry name" value="TSUP"/>
</dbReference>
<sequence length="278" mass="29560">MSVIQYVMFLALVGLATFCQNLTGFAFGLIFVGVAGATHLMGIGDAANVACLLSVVNGVAYLRAHRQVPQWSLLKPMLISSVIGVIGGVLLLQWLSGNALSGLRMLLGLAIVACALLLLLQKQVNAQVSGPVSLWVAGVASGLLGGLFATPGPPMVYHLYRQPLDRLVVRQCLFAMFLTCALLRLVMVAWEGEITASVLLAAALAFPVVTVVTWLHMRHPPALPKRLVEWMVCLLLVLSGTSLLVSGWNASHPQPVVPDDEMAMAVPQRSQAAAPAPR</sequence>
<dbReference type="GO" id="GO:0005886">
    <property type="term" value="C:plasma membrane"/>
    <property type="evidence" value="ECO:0007669"/>
    <property type="project" value="UniProtKB-SubCell"/>
</dbReference>
<dbReference type="GeneID" id="94695295"/>
<evidence type="ECO:0000256" key="2">
    <source>
        <dbReference type="ARBA" id="ARBA00009142"/>
    </source>
</evidence>
<comment type="similarity">
    <text evidence="2 8">Belongs to the 4-toluene sulfonate uptake permease (TSUP) (TC 2.A.102) family.</text>
</comment>
<feature type="transmembrane region" description="Helical" evidence="8">
    <location>
        <begin position="102"/>
        <end position="120"/>
    </location>
</feature>
<gene>
    <name evidence="9" type="ORF">SAMN05421547_101486</name>
</gene>
<proteinExistence type="inferred from homology"/>
<feature type="transmembrane region" description="Helical" evidence="8">
    <location>
        <begin position="227"/>
        <end position="248"/>
    </location>
</feature>
<dbReference type="Pfam" id="PF01925">
    <property type="entry name" value="TauE"/>
    <property type="match status" value="1"/>
</dbReference>
<evidence type="ECO:0000256" key="1">
    <source>
        <dbReference type="ARBA" id="ARBA00004651"/>
    </source>
</evidence>
<dbReference type="EMBL" id="FNPE01000001">
    <property type="protein sequence ID" value="SDX85656.1"/>
    <property type="molecule type" value="Genomic_DNA"/>
</dbReference>
<dbReference type="PANTHER" id="PTHR30269">
    <property type="entry name" value="TRANSMEMBRANE PROTEIN YFCA"/>
    <property type="match status" value="1"/>
</dbReference>
<dbReference type="Proteomes" id="UP000183417">
    <property type="component" value="Unassembled WGS sequence"/>
</dbReference>
<feature type="transmembrane region" description="Helical" evidence="8">
    <location>
        <begin position="6"/>
        <end position="34"/>
    </location>
</feature>
<protein>
    <recommendedName>
        <fullName evidence="8">Probable membrane transporter protein</fullName>
    </recommendedName>
</protein>
<feature type="transmembrane region" description="Helical" evidence="8">
    <location>
        <begin position="132"/>
        <end position="151"/>
    </location>
</feature>